<evidence type="ECO:0000313" key="2">
    <source>
        <dbReference type="EMBL" id="MBK1875743.1"/>
    </source>
</evidence>
<evidence type="ECO:0000313" key="3">
    <source>
        <dbReference type="Proteomes" id="UP000617628"/>
    </source>
</evidence>
<organism evidence="2 3">
    <name type="scientific">Pelagicoccus mobilis</name>
    <dbReference type="NCBI Taxonomy" id="415221"/>
    <lineage>
        <taxon>Bacteria</taxon>
        <taxon>Pseudomonadati</taxon>
        <taxon>Verrucomicrobiota</taxon>
        <taxon>Opitutia</taxon>
        <taxon>Puniceicoccales</taxon>
        <taxon>Pelagicoccaceae</taxon>
        <taxon>Pelagicoccus</taxon>
    </lineage>
</organism>
<sequence length="542" mass="60355">MRQQTIQVLSHIRKRPWHYLYAGVVLYFVTTIAAHYAPPEGFTSFLNFGDRFYAQSTDAFKSAEPRVFEDSPGYDGQFYAQIALNPTLSDPQLQEGLDNFDYRARRVLMPSAAWLLGLGQPVWILNAFALLNPLCWLAFALLLTHWLPPSNFQNFIRWGGILFGAGWATSIQSALTDGPAILLTLLAIYFATKEKRLSAAGCIAASALTKDASLLTGLSLFSGKKPTLKELVQIAGLGLITLLPLVTWTLYIESISESNQSTTGSRNFALPFAGLWQKYGEVFEAVSLDPKAYIVIHLLSLIGLSLQIAYFLFFPNWKSVWWRCGIGFAVLGCVLGHAVWEGFPSAAPRVLIVLHLCFNLSCPRGKAWLPLLLFANVSVIDFPERLQPPPPSDRNLELTQTIVFLEVDPSIDPALFELDFQTGWHRQERSGDLHWKWSEGIAEVHLLSLARNPIEARLQFLVSTHYERNCIISLNGDEILRFDQKPTLERFASETVLIQPGTNTLSFGGDSLGKESSPLDPRKLGLSLFKISLLPANPDGSN</sequence>
<name>A0A934RSR0_9BACT</name>
<accession>A0A934RSR0</accession>
<protein>
    <submittedName>
        <fullName evidence="2">Uncharacterized protein</fullName>
    </submittedName>
</protein>
<evidence type="ECO:0000256" key="1">
    <source>
        <dbReference type="SAM" id="Phobius"/>
    </source>
</evidence>
<proteinExistence type="predicted"/>
<feature type="transmembrane region" description="Helical" evidence="1">
    <location>
        <begin position="123"/>
        <end position="147"/>
    </location>
</feature>
<keyword evidence="3" id="KW-1185">Reference proteome</keyword>
<feature type="transmembrane region" description="Helical" evidence="1">
    <location>
        <begin position="20"/>
        <end position="37"/>
    </location>
</feature>
<dbReference type="RefSeq" id="WP_200353960.1">
    <property type="nucleotide sequence ID" value="NZ_JAENIL010000003.1"/>
</dbReference>
<keyword evidence="1" id="KW-0812">Transmembrane</keyword>
<feature type="transmembrane region" description="Helical" evidence="1">
    <location>
        <begin position="320"/>
        <end position="340"/>
    </location>
</feature>
<reference evidence="2" key="1">
    <citation type="submission" date="2021-01" db="EMBL/GenBank/DDBJ databases">
        <title>Modified the classification status of verrucomicrobia.</title>
        <authorList>
            <person name="Feng X."/>
        </authorList>
    </citation>
    <scope>NUCLEOTIDE SEQUENCE</scope>
    <source>
        <strain evidence="2">KCTC 13126</strain>
    </source>
</reference>
<keyword evidence="1" id="KW-1133">Transmembrane helix</keyword>
<dbReference type="EMBL" id="JAENIL010000003">
    <property type="protein sequence ID" value="MBK1875743.1"/>
    <property type="molecule type" value="Genomic_DNA"/>
</dbReference>
<dbReference type="AlphaFoldDB" id="A0A934RSR0"/>
<keyword evidence="1" id="KW-0472">Membrane</keyword>
<feature type="transmembrane region" description="Helical" evidence="1">
    <location>
        <begin position="292"/>
        <end position="313"/>
    </location>
</feature>
<feature type="transmembrane region" description="Helical" evidence="1">
    <location>
        <begin position="231"/>
        <end position="251"/>
    </location>
</feature>
<dbReference type="NCBIfam" id="NF046093">
    <property type="entry name" value="AZOBR_p60025_fam"/>
    <property type="match status" value="1"/>
</dbReference>
<dbReference type="Proteomes" id="UP000617628">
    <property type="component" value="Unassembled WGS sequence"/>
</dbReference>
<comment type="caution">
    <text evidence="2">The sequence shown here is derived from an EMBL/GenBank/DDBJ whole genome shotgun (WGS) entry which is preliminary data.</text>
</comment>
<gene>
    <name evidence="2" type="ORF">JIN87_02625</name>
</gene>
<dbReference type="InterPro" id="IPR058226">
    <property type="entry name" value="AZOBR_p60025-like"/>
</dbReference>